<protein>
    <recommendedName>
        <fullName evidence="9">BioF2-like acetyltransferase domain-containing protein</fullName>
    </recommendedName>
</protein>
<accession>A0A1G1Y7M0</accession>
<gene>
    <name evidence="7" type="ORF">A2663_04035</name>
</gene>
<dbReference type="GO" id="GO:0009252">
    <property type="term" value="P:peptidoglycan biosynthetic process"/>
    <property type="evidence" value="ECO:0007669"/>
    <property type="project" value="UniProtKB-KW"/>
</dbReference>
<dbReference type="GO" id="GO:0008360">
    <property type="term" value="P:regulation of cell shape"/>
    <property type="evidence" value="ECO:0007669"/>
    <property type="project" value="UniProtKB-KW"/>
</dbReference>
<proteinExistence type="inferred from homology"/>
<evidence type="ECO:0000256" key="4">
    <source>
        <dbReference type="ARBA" id="ARBA00022984"/>
    </source>
</evidence>
<evidence type="ECO:0000256" key="5">
    <source>
        <dbReference type="ARBA" id="ARBA00023315"/>
    </source>
</evidence>
<keyword evidence="5" id="KW-0012">Acyltransferase</keyword>
<keyword evidence="2" id="KW-0808">Transferase</keyword>
<dbReference type="PROSITE" id="PS51191">
    <property type="entry name" value="FEMABX"/>
    <property type="match status" value="1"/>
</dbReference>
<name>A0A1G1Y7M0_9BACT</name>
<organism evidence="7 8">
    <name type="scientific">Candidatus Buchananbacteria bacterium RIFCSPHIGHO2_01_FULL_46_12</name>
    <dbReference type="NCBI Taxonomy" id="1797536"/>
    <lineage>
        <taxon>Bacteria</taxon>
        <taxon>Candidatus Buchananiibacteriota</taxon>
    </lineage>
</organism>
<dbReference type="Proteomes" id="UP000178432">
    <property type="component" value="Unassembled WGS sequence"/>
</dbReference>
<evidence type="ECO:0000256" key="6">
    <source>
        <dbReference type="ARBA" id="ARBA00023316"/>
    </source>
</evidence>
<dbReference type="InterPro" id="IPR016181">
    <property type="entry name" value="Acyl_CoA_acyltransferase"/>
</dbReference>
<dbReference type="InterPro" id="IPR003447">
    <property type="entry name" value="FEMABX"/>
</dbReference>
<keyword evidence="4" id="KW-0573">Peptidoglycan synthesis</keyword>
<reference evidence="7 8" key="1">
    <citation type="journal article" date="2016" name="Nat. Commun.">
        <title>Thousands of microbial genomes shed light on interconnected biogeochemical processes in an aquifer system.</title>
        <authorList>
            <person name="Anantharaman K."/>
            <person name="Brown C.T."/>
            <person name="Hug L.A."/>
            <person name="Sharon I."/>
            <person name="Castelle C.J."/>
            <person name="Probst A.J."/>
            <person name="Thomas B.C."/>
            <person name="Singh A."/>
            <person name="Wilkins M.J."/>
            <person name="Karaoz U."/>
            <person name="Brodie E.L."/>
            <person name="Williams K.H."/>
            <person name="Hubbard S.S."/>
            <person name="Banfield J.F."/>
        </authorList>
    </citation>
    <scope>NUCLEOTIDE SEQUENCE [LARGE SCALE GENOMIC DNA]</scope>
</reference>
<evidence type="ECO:0000256" key="2">
    <source>
        <dbReference type="ARBA" id="ARBA00022679"/>
    </source>
</evidence>
<evidence type="ECO:0000256" key="1">
    <source>
        <dbReference type="ARBA" id="ARBA00009943"/>
    </source>
</evidence>
<dbReference type="EMBL" id="MHIF01000024">
    <property type="protein sequence ID" value="OGY47826.1"/>
    <property type="molecule type" value="Genomic_DNA"/>
</dbReference>
<dbReference type="GO" id="GO:0071555">
    <property type="term" value="P:cell wall organization"/>
    <property type="evidence" value="ECO:0007669"/>
    <property type="project" value="UniProtKB-KW"/>
</dbReference>
<sequence length="338" mass="38628">MEIIQVDEELKEHWDNFVKSNAADGGLLHSWQWGEFQKSLDNRIFRLGLINSEGQLQAAALLVKNELPFEYNYLYCPRGPVINTLAVNDLNSLFAEIKKIAAEGKSFLLRVDPPWILGNEKLLAAAGFRKGENEVQPKCSLVIDLNKSEEELLLGMKQKTRYNLNLAVRHGVKIRISQAASDIENFWQLTRQTAERDGFRPHAKEHYKKMFDSLSEDGLIKLFIAEYENKIIAVNMVSFFGSTGTYLHGSSSDIYREIMAPYLLQWQAILEAKKAGLARYDFGGVNGRTFFNKKWEGITRFKTGFAPQTPPREYVGCFELVINPVVYSIYKFARQIRG</sequence>
<evidence type="ECO:0000313" key="8">
    <source>
        <dbReference type="Proteomes" id="UP000178432"/>
    </source>
</evidence>
<evidence type="ECO:0000313" key="7">
    <source>
        <dbReference type="EMBL" id="OGY47826.1"/>
    </source>
</evidence>
<comment type="similarity">
    <text evidence="1">Belongs to the FemABX family.</text>
</comment>
<dbReference type="AlphaFoldDB" id="A0A1G1Y7M0"/>
<keyword evidence="3" id="KW-0133">Cell shape</keyword>
<dbReference type="InterPro" id="IPR050644">
    <property type="entry name" value="PG_Glycine_Bridge_Synth"/>
</dbReference>
<dbReference type="Gene3D" id="3.40.630.30">
    <property type="match status" value="2"/>
</dbReference>
<evidence type="ECO:0000256" key="3">
    <source>
        <dbReference type="ARBA" id="ARBA00022960"/>
    </source>
</evidence>
<comment type="caution">
    <text evidence="7">The sequence shown here is derived from an EMBL/GenBank/DDBJ whole genome shotgun (WGS) entry which is preliminary data.</text>
</comment>
<evidence type="ECO:0008006" key="9">
    <source>
        <dbReference type="Google" id="ProtNLM"/>
    </source>
</evidence>
<dbReference type="SUPFAM" id="SSF55729">
    <property type="entry name" value="Acyl-CoA N-acyltransferases (Nat)"/>
    <property type="match status" value="2"/>
</dbReference>
<keyword evidence="6" id="KW-0961">Cell wall biogenesis/degradation</keyword>
<dbReference type="PANTHER" id="PTHR36174">
    <property type="entry name" value="LIPID II:GLYCINE GLYCYLTRANSFERASE"/>
    <property type="match status" value="1"/>
</dbReference>
<dbReference type="GO" id="GO:0016755">
    <property type="term" value="F:aminoacyltransferase activity"/>
    <property type="evidence" value="ECO:0007669"/>
    <property type="project" value="InterPro"/>
</dbReference>
<dbReference type="Pfam" id="PF02388">
    <property type="entry name" value="FemAB"/>
    <property type="match status" value="2"/>
</dbReference>
<dbReference type="PANTHER" id="PTHR36174:SF1">
    <property type="entry name" value="LIPID II:GLYCINE GLYCYLTRANSFERASE"/>
    <property type="match status" value="1"/>
</dbReference>